<gene>
    <name evidence="9" type="ORF">BDN70DRAFT_995505</name>
</gene>
<dbReference type="EMBL" id="MU155286">
    <property type="protein sequence ID" value="KAF9476657.1"/>
    <property type="molecule type" value="Genomic_DNA"/>
</dbReference>
<feature type="transmembrane region" description="Helical" evidence="7">
    <location>
        <begin position="177"/>
        <end position="198"/>
    </location>
</feature>
<feature type="transmembrane region" description="Helical" evidence="7">
    <location>
        <begin position="126"/>
        <end position="147"/>
    </location>
</feature>
<evidence type="ECO:0000256" key="4">
    <source>
        <dbReference type="ARBA" id="ARBA00023136"/>
    </source>
</evidence>
<accession>A0A9P5YVU1</accession>
<dbReference type="GO" id="GO:0016020">
    <property type="term" value="C:membrane"/>
    <property type="evidence" value="ECO:0007669"/>
    <property type="project" value="UniProtKB-SubCell"/>
</dbReference>
<evidence type="ECO:0000256" key="5">
    <source>
        <dbReference type="ARBA" id="ARBA00038359"/>
    </source>
</evidence>
<feature type="transmembrane region" description="Helical" evidence="7">
    <location>
        <begin position="14"/>
        <end position="37"/>
    </location>
</feature>
<dbReference type="PANTHER" id="PTHR33048">
    <property type="entry name" value="PTH11-LIKE INTEGRAL MEMBRANE PROTEIN (AFU_ORTHOLOGUE AFUA_5G11245)"/>
    <property type="match status" value="1"/>
</dbReference>
<dbReference type="InterPro" id="IPR049326">
    <property type="entry name" value="Rhodopsin_dom_fungi"/>
</dbReference>
<evidence type="ECO:0000313" key="9">
    <source>
        <dbReference type="EMBL" id="KAF9476657.1"/>
    </source>
</evidence>
<dbReference type="PANTHER" id="PTHR33048:SF47">
    <property type="entry name" value="INTEGRAL MEMBRANE PROTEIN-RELATED"/>
    <property type="match status" value="1"/>
</dbReference>
<reference evidence="9" key="1">
    <citation type="submission" date="2020-11" db="EMBL/GenBank/DDBJ databases">
        <authorList>
            <consortium name="DOE Joint Genome Institute"/>
            <person name="Ahrendt S."/>
            <person name="Riley R."/>
            <person name="Andreopoulos W."/>
            <person name="Labutti K."/>
            <person name="Pangilinan J."/>
            <person name="Ruiz-Duenas F.J."/>
            <person name="Barrasa J.M."/>
            <person name="Sanchez-Garcia M."/>
            <person name="Camarero S."/>
            <person name="Miyauchi S."/>
            <person name="Serrano A."/>
            <person name="Linde D."/>
            <person name="Babiker R."/>
            <person name="Drula E."/>
            <person name="Ayuso-Fernandez I."/>
            <person name="Pacheco R."/>
            <person name="Padilla G."/>
            <person name="Ferreira P."/>
            <person name="Barriuso J."/>
            <person name="Kellner H."/>
            <person name="Castanera R."/>
            <person name="Alfaro M."/>
            <person name="Ramirez L."/>
            <person name="Pisabarro A.G."/>
            <person name="Kuo A."/>
            <person name="Tritt A."/>
            <person name="Lipzen A."/>
            <person name="He G."/>
            <person name="Yan M."/>
            <person name="Ng V."/>
            <person name="Cullen D."/>
            <person name="Martin F."/>
            <person name="Rosso M.-N."/>
            <person name="Henrissat B."/>
            <person name="Hibbett D."/>
            <person name="Martinez A.T."/>
            <person name="Grigoriev I.V."/>
        </authorList>
    </citation>
    <scope>NUCLEOTIDE SEQUENCE</scope>
    <source>
        <strain evidence="9">CIRM-BRFM 674</strain>
    </source>
</reference>
<keyword evidence="2 7" id="KW-0812">Transmembrane</keyword>
<dbReference type="OrthoDB" id="3012989at2759"/>
<dbReference type="Pfam" id="PF20684">
    <property type="entry name" value="Fung_rhodopsin"/>
    <property type="match status" value="1"/>
</dbReference>
<evidence type="ECO:0000256" key="3">
    <source>
        <dbReference type="ARBA" id="ARBA00022989"/>
    </source>
</evidence>
<keyword evidence="4 7" id="KW-0472">Membrane</keyword>
<dbReference type="AlphaFoldDB" id="A0A9P5YVU1"/>
<feature type="compositionally biased region" description="Polar residues" evidence="6">
    <location>
        <begin position="309"/>
        <end position="321"/>
    </location>
</feature>
<evidence type="ECO:0000256" key="1">
    <source>
        <dbReference type="ARBA" id="ARBA00004141"/>
    </source>
</evidence>
<evidence type="ECO:0000256" key="2">
    <source>
        <dbReference type="ARBA" id="ARBA00022692"/>
    </source>
</evidence>
<evidence type="ECO:0000256" key="7">
    <source>
        <dbReference type="SAM" id="Phobius"/>
    </source>
</evidence>
<comment type="subcellular location">
    <subcellularLocation>
        <location evidence="1">Membrane</location>
        <topology evidence="1">Multi-pass membrane protein</topology>
    </subcellularLocation>
</comment>
<protein>
    <recommendedName>
        <fullName evidence="8">Rhodopsin domain-containing protein</fullName>
    </recommendedName>
</protein>
<comment type="caution">
    <text evidence="9">The sequence shown here is derived from an EMBL/GenBank/DDBJ whole genome shotgun (WGS) entry which is preliminary data.</text>
</comment>
<sequence length="342" mass="39347">MTTVITSIPLKDFLLWQVVVFFLHVIAISSSVYRLWVRFWIHRMWWDDYVLFLPLILDMYFAMAFWFSVPRELDASQSAATVLSSLVILNSFWFKRFIFTVIAWSTRIVLALSLARLFPARTYARILSMLLVAIMVCFLVATVLISATTCHRKTALLLANEPTDCTKSIAGFALEDAFIFVGDITGDILLVICPLYWFWNIRLPPQERRLILLAFCGNMLTLLFVIIYVILVKLSVGKTVVDQYLIRVGMVRVEIAISLFVCNFTVISTSIYRLVQKMKRKSKSGPSNEAQNACTRSDTYRLTQNYTLSSSERSQTHMTLTEISSFPPESERESFTEHRLPH</sequence>
<feature type="region of interest" description="Disordered" evidence="6">
    <location>
        <begin position="309"/>
        <end position="342"/>
    </location>
</feature>
<comment type="similarity">
    <text evidence="5">Belongs to the SAT4 family.</text>
</comment>
<name>A0A9P5YVU1_9AGAR</name>
<evidence type="ECO:0000313" key="10">
    <source>
        <dbReference type="Proteomes" id="UP000807469"/>
    </source>
</evidence>
<proteinExistence type="inferred from homology"/>
<feature type="transmembrane region" description="Helical" evidence="7">
    <location>
        <begin position="210"/>
        <end position="231"/>
    </location>
</feature>
<feature type="transmembrane region" description="Helical" evidence="7">
    <location>
        <begin position="93"/>
        <end position="114"/>
    </location>
</feature>
<feature type="compositionally biased region" description="Basic and acidic residues" evidence="6">
    <location>
        <begin position="329"/>
        <end position="342"/>
    </location>
</feature>
<feature type="domain" description="Rhodopsin" evidence="8">
    <location>
        <begin position="34"/>
        <end position="233"/>
    </location>
</feature>
<evidence type="ECO:0000259" key="8">
    <source>
        <dbReference type="Pfam" id="PF20684"/>
    </source>
</evidence>
<evidence type="ECO:0000256" key="6">
    <source>
        <dbReference type="SAM" id="MobiDB-lite"/>
    </source>
</evidence>
<keyword evidence="10" id="KW-1185">Reference proteome</keyword>
<organism evidence="9 10">
    <name type="scientific">Pholiota conissans</name>
    <dbReference type="NCBI Taxonomy" id="109636"/>
    <lineage>
        <taxon>Eukaryota</taxon>
        <taxon>Fungi</taxon>
        <taxon>Dikarya</taxon>
        <taxon>Basidiomycota</taxon>
        <taxon>Agaricomycotina</taxon>
        <taxon>Agaricomycetes</taxon>
        <taxon>Agaricomycetidae</taxon>
        <taxon>Agaricales</taxon>
        <taxon>Agaricineae</taxon>
        <taxon>Strophariaceae</taxon>
        <taxon>Pholiota</taxon>
    </lineage>
</organism>
<dbReference type="Proteomes" id="UP000807469">
    <property type="component" value="Unassembled WGS sequence"/>
</dbReference>
<keyword evidence="3 7" id="KW-1133">Transmembrane helix</keyword>
<dbReference type="InterPro" id="IPR052337">
    <property type="entry name" value="SAT4-like"/>
</dbReference>
<feature type="transmembrane region" description="Helical" evidence="7">
    <location>
        <begin position="251"/>
        <end position="275"/>
    </location>
</feature>
<feature type="transmembrane region" description="Helical" evidence="7">
    <location>
        <begin position="49"/>
        <end position="69"/>
    </location>
</feature>